<dbReference type="Pfam" id="PF08761">
    <property type="entry name" value="dUTPase_2"/>
    <property type="match status" value="1"/>
</dbReference>
<dbReference type="OrthoDB" id="5506143at2"/>
<name>A0A6L3V867_9BACI</name>
<gene>
    <name evidence="1" type="ORF">F7731_08535</name>
</gene>
<dbReference type="PIRSF" id="PIRSF030140">
    <property type="entry name" value="UCP030140"/>
    <property type="match status" value="1"/>
</dbReference>
<reference evidence="1 2" key="1">
    <citation type="journal article" date="2016" name="Antonie Van Leeuwenhoek">
        <title>Bacillus depressus sp. nov., isolated from soil of a sunflower field.</title>
        <authorList>
            <person name="Wei X."/>
            <person name="Xin D."/>
            <person name="Xin Y."/>
            <person name="Zhang H."/>
            <person name="Wang T."/>
            <person name="Zhang J."/>
        </authorList>
    </citation>
    <scope>NUCLEOTIDE SEQUENCE [LARGE SCALE GENOMIC DNA]</scope>
    <source>
        <strain evidence="1 2">BZ1</strain>
    </source>
</reference>
<comment type="caution">
    <text evidence="1">The sequence shown here is derived from an EMBL/GenBank/DDBJ whole genome shotgun (WGS) entry which is preliminary data.</text>
</comment>
<dbReference type="InterPro" id="IPR014871">
    <property type="entry name" value="dUTPase/dCTP_pyrophosphatase"/>
</dbReference>
<evidence type="ECO:0008006" key="3">
    <source>
        <dbReference type="Google" id="ProtNLM"/>
    </source>
</evidence>
<dbReference type="Proteomes" id="UP000481030">
    <property type="component" value="Unassembled WGS sequence"/>
</dbReference>
<dbReference type="SUPFAM" id="SSF101386">
    <property type="entry name" value="all-alpha NTP pyrophosphatases"/>
    <property type="match status" value="1"/>
</dbReference>
<organism evidence="1 2">
    <name type="scientific">Cytobacillus depressus</name>
    <dbReference type="NCBI Taxonomy" id="1602942"/>
    <lineage>
        <taxon>Bacteria</taxon>
        <taxon>Bacillati</taxon>
        <taxon>Bacillota</taxon>
        <taxon>Bacilli</taxon>
        <taxon>Bacillales</taxon>
        <taxon>Bacillaceae</taxon>
        <taxon>Cytobacillus</taxon>
    </lineage>
</organism>
<dbReference type="InterPro" id="IPR016947">
    <property type="entry name" value="UCP030140"/>
</dbReference>
<proteinExistence type="predicted"/>
<keyword evidence="2" id="KW-1185">Reference proteome</keyword>
<sequence length="161" mass="19023">MNLQPLYDVQRNVDLVIARNTRSDINELENIHKRVIAFKVEVAEFANEISFFKYWKQSHEMDKAKTLEELADCMAFLLSIGISRQFDRKVLEINPHEYKKVPILYLFNYLFKNELNTKDYWQAAFENLICIGLKLGLSIAEMEVAYYTKSGVNIERQKARY</sequence>
<evidence type="ECO:0000313" key="1">
    <source>
        <dbReference type="EMBL" id="KAB2337632.1"/>
    </source>
</evidence>
<dbReference type="EMBL" id="WBOS01000002">
    <property type="protein sequence ID" value="KAB2337632.1"/>
    <property type="molecule type" value="Genomic_DNA"/>
</dbReference>
<accession>A0A6L3V867</accession>
<evidence type="ECO:0000313" key="2">
    <source>
        <dbReference type="Proteomes" id="UP000481030"/>
    </source>
</evidence>
<dbReference type="RefSeq" id="WP_151534333.1">
    <property type="nucleotide sequence ID" value="NZ_WBOS01000002.1"/>
</dbReference>
<dbReference type="AlphaFoldDB" id="A0A6L3V867"/>
<dbReference type="Gene3D" id="1.10.4010.10">
    <property type="entry name" value="Type II deoxyuridine triphosphatase"/>
    <property type="match status" value="1"/>
</dbReference>
<protein>
    <recommendedName>
        <fullName evidence="3">dUTPase</fullName>
    </recommendedName>
</protein>
<dbReference type="CDD" id="cd11527">
    <property type="entry name" value="NTP-PPase_dUTPase"/>
    <property type="match status" value="1"/>
</dbReference>